<evidence type="ECO:0000313" key="4">
    <source>
        <dbReference type="EMBL" id="SMQ11982.1"/>
    </source>
</evidence>
<dbReference type="AlphaFoldDB" id="A0A238HF61"/>
<organism evidence="4">
    <name type="scientific">Kingella negevensis</name>
    <dbReference type="NCBI Taxonomy" id="1522312"/>
    <lineage>
        <taxon>Bacteria</taxon>
        <taxon>Pseudomonadati</taxon>
        <taxon>Pseudomonadota</taxon>
        <taxon>Betaproteobacteria</taxon>
        <taxon>Neisseriales</taxon>
        <taxon>Neisseriaceae</taxon>
        <taxon>Kingella</taxon>
    </lineage>
</organism>
<dbReference type="GO" id="GO:0015689">
    <property type="term" value="P:molybdate ion transport"/>
    <property type="evidence" value="ECO:0007669"/>
    <property type="project" value="InterPro"/>
</dbReference>
<accession>A0A238HF61</accession>
<feature type="domain" description="Mop" evidence="3">
    <location>
        <begin position="2"/>
        <end position="67"/>
    </location>
</feature>
<reference evidence="4" key="1">
    <citation type="submission" date="2017-05" db="EMBL/GenBank/DDBJ databases">
        <authorList>
            <person name="Song R."/>
            <person name="Chenine A.L."/>
            <person name="Ruprecht R.M."/>
        </authorList>
    </citation>
    <scope>NUCLEOTIDE SEQUENCE</scope>
    <source>
        <strain evidence="4">Kingella_eburonensis</strain>
    </source>
</reference>
<protein>
    <submittedName>
        <fullName evidence="4">Molybdenum-pterin-binding protein MopB</fullName>
    </submittedName>
</protein>
<dbReference type="EMBL" id="FXUV01000012">
    <property type="protein sequence ID" value="SMQ11982.1"/>
    <property type="molecule type" value="Genomic_DNA"/>
</dbReference>
<keyword evidence="1 2" id="KW-0500">Molybdenum</keyword>
<dbReference type="STRING" id="1522312.GCA_900177895_01634"/>
<sequence>MKTSARNRFGGIIQDVQTLNGVCEVTVQCGDTTIISQISPQAQARLQPKVGSGAVVMVKAPFIILMTEIEPLRLSAENVLHGTVVRLEKGAVNHTVMLELFDGLTVTATITLHSSENLDIHIGQKMAAVFNAANTILGVM</sequence>
<evidence type="ECO:0000256" key="2">
    <source>
        <dbReference type="PROSITE-ProRule" id="PRU01213"/>
    </source>
</evidence>
<dbReference type="EMBL" id="FXUV02000012">
    <property type="protein sequence ID" value="SNB61042.1"/>
    <property type="molecule type" value="Genomic_DNA"/>
</dbReference>
<gene>
    <name evidence="4" type="primary">mopB</name>
    <name evidence="5" type="ORF">KEBURONENSIS_00810</name>
    <name evidence="4" type="ORF">KEBURONENSIS_00989</name>
</gene>
<dbReference type="RefSeq" id="WP_032137035.1">
    <property type="nucleotide sequence ID" value="NZ_CCNJ01000042.1"/>
</dbReference>
<evidence type="ECO:0000313" key="6">
    <source>
        <dbReference type="Proteomes" id="UP000215450"/>
    </source>
</evidence>
<dbReference type="InterPro" id="IPR005116">
    <property type="entry name" value="Transp-assoc_OB_typ1"/>
</dbReference>
<keyword evidence="6" id="KW-1185">Reference proteome</keyword>
<evidence type="ECO:0000256" key="1">
    <source>
        <dbReference type="ARBA" id="ARBA00022505"/>
    </source>
</evidence>
<evidence type="ECO:0000259" key="3">
    <source>
        <dbReference type="PROSITE" id="PS51866"/>
    </source>
</evidence>
<evidence type="ECO:0000313" key="5">
    <source>
        <dbReference type="EMBL" id="SNB61042.1"/>
    </source>
</evidence>
<dbReference type="InterPro" id="IPR008995">
    <property type="entry name" value="Mo/tungstate-bd_C_term_dom"/>
</dbReference>
<feature type="domain" description="Mop" evidence="3">
    <location>
        <begin position="73"/>
        <end position="139"/>
    </location>
</feature>
<dbReference type="Proteomes" id="UP000215450">
    <property type="component" value="Unassembled WGS sequence"/>
</dbReference>
<dbReference type="Gene3D" id="2.40.50.100">
    <property type="match status" value="2"/>
</dbReference>
<dbReference type="InterPro" id="IPR004606">
    <property type="entry name" value="Mop_domain"/>
</dbReference>
<dbReference type="PROSITE" id="PS51866">
    <property type="entry name" value="MOP"/>
    <property type="match status" value="2"/>
</dbReference>
<proteinExistence type="predicted"/>
<dbReference type="SUPFAM" id="SSF50331">
    <property type="entry name" value="MOP-like"/>
    <property type="match status" value="2"/>
</dbReference>
<reference evidence="5 6" key="2">
    <citation type="submission" date="2017-06" db="EMBL/GenBank/DDBJ databases">
        <authorList>
            <person name="Kim H.J."/>
            <person name="Triplett B.A."/>
        </authorList>
    </citation>
    <scope>NUCLEOTIDE SEQUENCE [LARGE SCALE GENOMIC DNA]</scope>
    <source>
        <strain evidence="5">Kingella_eburonensis</strain>
    </source>
</reference>
<name>A0A238HF61_9NEIS</name>
<dbReference type="Pfam" id="PF03459">
    <property type="entry name" value="TOBE"/>
    <property type="match status" value="2"/>
</dbReference>
<dbReference type="OrthoDB" id="9800709at2"/>